<accession>A0ABT5MCN6</accession>
<dbReference type="Pfam" id="PF13988">
    <property type="entry name" value="DUF4225"/>
    <property type="match status" value="1"/>
</dbReference>
<name>A0ABT5MCN6_9GAMM</name>
<dbReference type="EMBL" id="JAQRFO010000103">
    <property type="protein sequence ID" value="MDC9624041.1"/>
    <property type="molecule type" value="Genomic_DNA"/>
</dbReference>
<evidence type="ECO:0000313" key="2">
    <source>
        <dbReference type="Proteomes" id="UP001214757"/>
    </source>
</evidence>
<reference evidence="1 2" key="1">
    <citation type="submission" date="2023-02" db="EMBL/GenBank/DDBJ databases">
        <title>Entomopathogenic bacteria.</title>
        <authorList>
            <person name="Machado R.A."/>
        </authorList>
    </citation>
    <scope>NUCLEOTIDE SEQUENCE [LARGE SCALE GENOMIC DNA]</scope>
    <source>
        <strain evidence="1 2">XENO-7</strain>
    </source>
</reference>
<protein>
    <submittedName>
        <fullName evidence="1">DUF4225 domain-containing protein</fullName>
    </submittedName>
</protein>
<dbReference type="Proteomes" id="UP001214757">
    <property type="component" value="Unassembled WGS sequence"/>
</dbReference>
<keyword evidence="2" id="KW-1185">Reference proteome</keyword>
<dbReference type="InterPro" id="IPR025320">
    <property type="entry name" value="DUF4225"/>
</dbReference>
<gene>
    <name evidence="1" type="ORF">PSI22_21020</name>
</gene>
<proteinExistence type="predicted"/>
<evidence type="ECO:0000313" key="1">
    <source>
        <dbReference type="EMBL" id="MDC9624041.1"/>
    </source>
</evidence>
<sequence length="195" mass="21566">MFYGKKSLTVVGGAVQTWLGWITFNTGRAIRSKELKTMGLLGVATGSSNLAEGVTNVLYEVTDGKIDPLNPVKHMMEQGFLALGADEGIGEIAYDAVDFGVGVYFGFAVLTKFDEAKQIIHLPVEKKGGGLEKASLLDKLFTAKGIRLFRWGRKDYERKMFVSSKPMLAYKVDNLSIKMLLLLDKHLINDENENN</sequence>
<dbReference type="RefSeq" id="WP_273581430.1">
    <property type="nucleotide sequence ID" value="NZ_JAQRFO010000103.1"/>
</dbReference>
<organism evidence="1 2">
    <name type="scientific">Xenorhabdus aichiensis</name>
    <dbReference type="NCBI Taxonomy" id="3025874"/>
    <lineage>
        <taxon>Bacteria</taxon>
        <taxon>Pseudomonadati</taxon>
        <taxon>Pseudomonadota</taxon>
        <taxon>Gammaproteobacteria</taxon>
        <taxon>Enterobacterales</taxon>
        <taxon>Morganellaceae</taxon>
        <taxon>Xenorhabdus</taxon>
    </lineage>
</organism>
<comment type="caution">
    <text evidence="1">The sequence shown here is derived from an EMBL/GenBank/DDBJ whole genome shotgun (WGS) entry which is preliminary data.</text>
</comment>